<evidence type="ECO:0000313" key="2">
    <source>
        <dbReference type="EMBL" id="KAJ8511495.1"/>
    </source>
</evidence>
<feature type="region of interest" description="Disordered" evidence="1">
    <location>
        <begin position="338"/>
        <end position="398"/>
    </location>
</feature>
<evidence type="ECO:0000313" key="3">
    <source>
        <dbReference type="Proteomes" id="UP001222027"/>
    </source>
</evidence>
<sequence length="445" mass="48283">MVSTPAKLRLMSKTAEGGKGGGEEQLSVLILQRQMRPTATYRSVSCGRSGFVLASGRCSISIRQKLPPSGKYLNNSLRVLPPLHIKKPTAEKTPFDGEPTTLQRTRVRLRPPGLPITIPRLSPKHYVWMDSICNADAPLGDTRCGLYVYGLSHGKLNVENKECACWNKEETAKLTLQGILSDPSISENDVLTVEEADVAPALVLPVGDLQTQLSGNATSDEKVLEPKHLETCQELCNFASSDVKKQKALTKSATFPSLAEVDPVDLSVDGGCGMPCSAFQYELSSAPNNPTYARSVSLPAPSKLISAIRGSRAKNGSPSNVQLHVKWAPEVYDPPCTTMSHTVKKSHHQRPRAKKKDGNKHKHKGKSARGSNTERRSPNRSSVGNMAESVDMRSQSTGDMSLLNGYDNSSMEVLGYAVSKQDSKCGNTFLREALTKVHISMAEAT</sequence>
<evidence type="ECO:0000256" key="1">
    <source>
        <dbReference type="SAM" id="MobiDB-lite"/>
    </source>
</evidence>
<reference evidence="2 3" key="1">
    <citation type="submission" date="2022-12" db="EMBL/GenBank/DDBJ databases">
        <title>Chromosome-scale assembly of the Ensete ventricosum genome.</title>
        <authorList>
            <person name="Dussert Y."/>
            <person name="Stocks J."/>
            <person name="Wendawek A."/>
            <person name="Woldeyes F."/>
            <person name="Nichols R.A."/>
            <person name="Borrell J.S."/>
        </authorList>
    </citation>
    <scope>NUCLEOTIDE SEQUENCE [LARGE SCALE GENOMIC DNA]</scope>
    <source>
        <strain evidence="3">cv. Maze</strain>
        <tissue evidence="2">Seeds</tissue>
    </source>
</reference>
<protein>
    <submittedName>
        <fullName evidence="2">Uncharacterized protein</fullName>
    </submittedName>
</protein>
<feature type="compositionally biased region" description="Basic residues" evidence="1">
    <location>
        <begin position="342"/>
        <end position="367"/>
    </location>
</feature>
<dbReference type="EMBL" id="JAQQAF010000001">
    <property type="protein sequence ID" value="KAJ8511495.1"/>
    <property type="molecule type" value="Genomic_DNA"/>
</dbReference>
<organism evidence="2 3">
    <name type="scientific">Ensete ventricosum</name>
    <name type="common">Abyssinian banana</name>
    <name type="synonym">Musa ensete</name>
    <dbReference type="NCBI Taxonomy" id="4639"/>
    <lineage>
        <taxon>Eukaryota</taxon>
        <taxon>Viridiplantae</taxon>
        <taxon>Streptophyta</taxon>
        <taxon>Embryophyta</taxon>
        <taxon>Tracheophyta</taxon>
        <taxon>Spermatophyta</taxon>
        <taxon>Magnoliopsida</taxon>
        <taxon>Liliopsida</taxon>
        <taxon>Zingiberales</taxon>
        <taxon>Musaceae</taxon>
        <taxon>Ensete</taxon>
    </lineage>
</organism>
<accession>A0AAV8RWA2</accession>
<dbReference type="PANTHER" id="PTHR34952">
    <property type="entry name" value="OS05G0113500 PROTEIN"/>
    <property type="match status" value="1"/>
</dbReference>
<proteinExistence type="predicted"/>
<comment type="caution">
    <text evidence="2">The sequence shown here is derived from an EMBL/GenBank/DDBJ whole genome shotgun (WGS) entry which is preliminary data.</text>
</comment>
<name>A0AAV8RWA2_ENSVE</name>
<gene>
    <name evidence="2" type="ORF">OPV22_001929</name>
</gene>
<keyword evidence="3" id="KW-1185">Reference proteome</keyword>
<feature type="region of interest" description="Disordered" evidence="1">
    <location>
        <begin position="1"/>
        <end position="22"/>
    </location>
</feature>
<dbReference type="Proteomes" id="UP001222027">
    <property type="component" value="Unassembled WGS sequence"/>
</dbReference>
<dbReference type="PANTHER" id="PTHR34952:SF2">
    <property type="entry name" value="OS05G0113500 PROTEIN"/>
    <property type="match status" value="1"/>
</dbReference>
<dbReference type="AlphaFoldDB" id="A0AAV8RWA2"/>